<organism evidence="4 5">
    <name type="scientific">Daphnia magna</name>
    <dbReference type="NCBI Taxonomy" id="35525"/>
    <lineage>
        <taxon>Eukaryota</taxon>
        <taxon>Metazoa</taxon>
        <taxon>Ecdysozoa</taxon>
        <taxon>Arthropoda</taxon>
        <taxon>Crustacea</taxon>
        <taxon>Branchiopoda</taxon>
        <taxon>Diplostraca</taxon>
        <taxon>Cladocera</taxon>
        <taxon>Anomopoda</taxon>
        <taxon>Daphniidae</taxon>
        <taxon>Daphnia</taxon>
    </lineage>
</organism>
<evidence type="ECO:0000256" key="1">
    <source>
        <dbReference type="ARBA" id="ARBA00005598"/>
    </source>
</evidence>
<comment type="similarity">
    <text evidence="1">Belongs to the NDRG family.</text>
</comment>
<dbReference type="EMBL" id="JAOYFB010000001">
    <property type="protein sequence ID" value="KAK4002479.1"/>
    <property type="molecule type" value="Genomic_DNA"/>
</dbReference>
<evidence type="ECO:0008006" key="6">
    <source>
        <dbReference type="Google" id="ProtNLM"/>
    </source>
</evidence>
<dbReference type="InterPro" id="IPR029058">
    <property type="entry name" value="AB_hydrolase_fold"/>
</dbReference>
<protein>
    <recommendedName>
        <fullName evidence="6">N-myc downstream regulated</fullName>
    </recommendedName>
</protein>
<proteinExistence type="inferred from homology"/>
<comment type="caution">
    <text evidence="4">The sequence shown here is derived from an EMBL/GenBank/DDBJ whole genome shotgun (WGS) entry which is preliminary data.</text>
</comment>
<evidence type="ECO:0000313" key="4">
    <source>
        <dbReference type="EMBL" id="KAK4002479.1"/>
    </source>
</evidence>
<feature type="compositionally biased region" description="Low complexity" evidence="3">
    <location>
        <begin position="365"/>
        <end position="377"/>
    </location>
</feature>
<sequence length="411" mass="46313">MATESTFKNGDAVHVDSPEPVQKKIVSTSNCGLLTVHIQGSLQHVNSKPVFLTVHDMGSNHDEFIKFVDHPSMLDVKERSIFVHVDLPGQEDHAADLPEDFQFPDMRTIGHGLVDILDALSITYVIGLGEGAGANILARFGMDYPERSLGLILIHCTSTVAGVMEYFRDKLINWKLAHVGMNPTAEQYLVFHKFGRSLNDRLFNEIICLICRSFFFSCLRVVNATWGDVSMDYERRHYALQSLEEQLEQSENKEKVITEYQHKLRSTINPKNLRRYVETFLNRTDLSEVLESQLKTDVMLVAGSLASHLHTVRTMANHMNKTKSTLVLIDGVGDVLMEAPEKFAHNLVLYVQGLGKLSSLSVTGSWSSRSRTTSQSSDAQDLEAGRRRSRAMSMEEYDIPNVRRLSLAKKE</sequence>
<dbReference type="Pfam" id="PF03096">
    <property type="entry name" value="Ndr"/>
    <property type="match status" value="2"/>
</dbReference>
<accession>A0ABQ9YPC7</accession>
<name>A0ABQ9YPC7_9CRUS</name>
<dbReference type="Gene3D" id="3.40.50.1820">
    <property type="entry name" value="alpha/beta hydrolase"/>
    <property type="match status" value="1"/>
</dbReference>
<dbReference type="PANTHER" id="PTHR11034">
    <property type="entry name" value="N-MYC DOWNSTREAM REGULATED"/>
    <property type="match status" value="1"/>
</dbReference>
<reference evidence="4 5" key="1">
    <citation type="journal article" date="2023" name="Nucleic Acids Res.">
        <title>The hologenome of Daphnia magna reveals possible DNA methylation and microbiome-mediated evolution of the host genome.</title>
        <authorList>
            <person name="Chaturvedi A."/>
            <person name="Li X."/>
            <person name="Dhandapani V."/>
            <person name="Marshall H."/>
            <person name="Kissane S."/>
            <person name="Cuenca-Cambronero M."/>
            <person name="Asole G."/>
            <person name="Calvet F."/>
            <person name="Ruiz-Romero M."/>
            <person name="Marangio P."/>
            <person name="Guigo R."/>
            <person name="Rago D."/>
            <person name="Mirbahai L."/>
            <person name="Eastwood N."/>
            <person name="Colbourne J.K."/>
            <person name="Zhou J."/>
            <person name="Mallon E."/>
            <person name="Orsini L."/>
        </authorList>
    </citation>
    <scope>NUCLEOTIDE SEQUENCE [LARGE SCALE GENOMIC DNA]</scope>
    <source>
        <strain evidence="4">LRV0_1</strain>
    </source>
</reference>
<evidence type="ECO:0000256" key="3">
    <source>
        <dbReference type="SAM" id="MobiDB-lite"/>
    </source>
</evidence>
<dbReference type="InterPro" id="IPR004142">
    <property type="entry name" value="NDRG"/>
</dbReference>
<feature type="region of interest" description="Disordered" evidence="3">
    <location>
        <begin position="365"/>
        <end position="395"/>
    </location>
</feature>
<keyword evidence="2" id="KW-0175">Coiled coil</keyword>
<dbReference type="SUPFAM" id="SSF53474">
    <property type="entry name" value="alpha/beta-Hydrolases"/>
    <property type="match status" value="1"/>
</dbReference>
<gene>
    <name evidence="4" type="ORF">OUZ56_004303</name>
</gene>
<evidence type="ECO:0000313" key="5">
    <source>
        <dbReference type="Proteomes" id="UP001234178"/>
    </source>
</evidence>
<evidence type="ECO:0000256" key="2">
    <source>
        <dbReference type="SAM" id="Coils"/>
    </source>
</evidence>
<keyword evidence="5" id="KW-1185">Reference proteome</keyword>
<dbReference type="Proteomes" id="UP001234178">
    <property type="component" value="Unassembled WGS sequence"/>
</dbReference>
<feature type="coiled-coil region" evidence="2">
    <location>
        <begin position="233"/>
        <end position="263"/>
    </location>
</feature>